<evidence type="ECO:0000313" key="3">
    <source>
        <dbReference type="Proteomes" id="UP000290289"/>
    </source>
</evidence>
<keyword evidence="3" id="KW-1185">Reference proteome</keyword>
<gene>
    <name evidence="2" type="ORF">DVH24_015469</name>
</gene>
<accession>A0A498HN62</accession>
<proteinExistence type="predicted"/>
<organism evidence="2 3">
    <name type="scientific">Malus domestica</name>
    <name type="common">Apple</name>
    <name type="synonym">Pyrus malus</name>
    <dbReference type="NCBI Taxonomy" id="3750"/>
    <lineage>
        <taxon>Eukaryota</taxon>
        <taxon>Viridiplantae</taxon>
        <taxon>Streptophyta</taxon>
        <taxon>Embryophyta</taxon>
        <taxon>Tracheophyta</taxon>
        <taxon>Spermatophyta</taxon>
        <taxon>Magnoliopsida</taxon>
        <taxon>eudicotyledons</taxon>
        <taxon>Gunneridae</taxon>
        <taxon>Pentapetalae</taxon>
        <taxon>rosids</taxon>
        <taxon>fabids</taxon>
        <taxon>Rosales</taxon>
        <taxon>Rosaceae</taxon>
        <taxon>Amygdaloideae</taxon>
        <taxon>Maleae</taxon>
        <taxon>Malus</taxon>
    </lineage>
</organism>
<protein>
    <submittedName>
        <fullName evidence="2">Uncharacterized protein</fullName>
    </submittedName>
</protein>
<comment type="caution">
    <text evidence="2">The sequence shown here is derived from an EMBL/GenBank/DDBJ whole genome shotgun (WGS) entry which is preliminary data.</text>
</comment>
<dbReference type="AlphaFoldDB" id="A0A498HN62"/>
<feature type="region of interest" description="Disordered" evidence="1">
    <location>
        <begin position="24"/>
        <end position="47"/>
    </location>
</feature>
<dbReference type="EMBL" id="RDQH01000342">
    <property type="protein sequence ID" value="RXH70847.1"/>
    <property type="molecule type" value="Genomic_DNA"/>
</dbReference>
<reference evidence="2 3" key="1">
    <citation type="submission" date="2018-10" db="EMBL/GenBank/DDBJ databases">
        <title>A high-quality apple genome assembly.</title>
        <authorList>
            <person name="Hu J."/>
        </authorList>
    </citation>
    <scope>NUCLEOTIDE SEQUENCE [LARGE SCALE GENOMIC DNA]</scope>
    <source>
        <strain evidence="3">cv. HFTH1</strain>
        <tissue evidence="2">Young leaf</tissue>
    </source>
</reference>
<evidence type="ECO:0000256" key="1">
    <source>
        <dbReference type="SAM" id="MobiDB-lite"/>
    </source>
</evidence>
<dbReference type="Proteomes" id="UP000290289">
    <property type="component" value="Chromosome 16"/>
</dbReference>
<sequence length="108" mass="11500">MWASNIVLRRSRAISGHGEVKRAISGSMMGDPLGSSRVSSQKQNREGVVGAQNEQYCAMAESSLGCGGGPGRDLTMGNTAPGDDRLELQKTPFYRRFGGLGASNKRKP</sequence>
<evidence type="ECO:0000313" key="2">
    <source>
        <dbReference type="EMBL" id="RXH70847.1"/>
    </source>
</evidence>
<name>A0A498HN62_MALDO</name>